<dbReference type="GO" id="GO:0005829">
    <property type="term" value="C:cytosol"/>
    <property type="evidence" value="ECO:0007669"/>
    <property type="project" value="TreeGrafter"/>
</dbReference>
<dbReference type="GO" id="GO:0004644">
    <property type="term" value="F:phosphoribosylglycinamide formyltransferase activity"/>
    <property type="evidence" value="ECO:0007669"/>
    <property type="project" value="UniProtKB-UniRule"/>
</dbReference>
<evidence type="ECO:0000313" key="6">
    <source>
        <dbReference type="EMBL" id="MBI4920739.1"/>
    </source>
</evidence>
<dbReference type="Gene3D" id="3.40.50.170">
    <property type="entry name" value="Formyl transferase, N-terminal domain"/>
    <property type="match status" value="1"/>
</dbReference>
<feature type="site" description="Raises pKa of active site His" evidence="4">
    <location>
        <position position="148"/>
    </location>
</feature>
<comment type="pathway">
    <text evidence="1 4">Purine metabolism; IMP biosynthesis via de novo pathway; N(2)-formyl-N(1)-(5-phospho-D-ribosyl)glycinamide from N(1)-(5-phospho-D-ribosyl)glycinamide (10-formyl THF route): step 1/1.</text>
</comment>
<dbReference type="GO" id="GO:0006189">
    <property type="term" value="P:'de novo' IMP biosynthetic process"/>
    <property type="evidence" value="ECO:0007669"/>
    <property type="project" value="UniProtKB-UniRule"/>
</dbReference>
<reference evidence="6" key="1">
    <citation type="submission" date="2020-07" db="EMBL/GenBank/DDBJ databases">
        <title>Huge and variable diversity of episymbiotic CPR bacteria and DPANN archaea in groundwater ecosystems.</title>
        <authorList>
            <person name="He C.Y."/>
            <person name="Keren R."/>
            <person name="Whittaker M."/>
            <person name="Farag I.F."/>
            <person name="Doudna J."/>
            <person name="Cate J.H.D."/>
            <person name="Banfield J.F."/>
        </authorList>
    </citation>
    <scope>NUCLEOTIDE SEQUENCE</scope>
    <source>
        <strain evidence="6">NC_groundwater_1586_Pr3_B-0.1um_66_15</strain>
    </source>
</reference>
<dbReference type="SUPFAM" id="SSF53328">
    <property type="entry name" value="Formyltransferase"/>
    <property type="match status" value="1"/>
</dbReference>
<feature type="binding site" evidence="4">
    <location>
        <position position="68"/>
    </location>
    <ligand>
        <name>(6R)-10-formyltetrahydrofolate</name>
        <dbReference type="ChEBI" id="CHEBI:195366"/>
    </ligand>
</feature>
<evidence type="ECO:0000256" key="3">
    <source>
        <dbReference type="ARBA" id="ARBA00022755"/>
    </source>
</evidence>
<gene>
    <name evidence="4" type="primary">purN</name>
    <name evidence="6" type="ORF">HY834_03250</name>
</gene>
<comment type="similarity">
    <text evidence="4">Belongs to the GART family.</text>
</comment>
<comment type="caution">
    <text evidence="4">Lacks conserved residue(s) required for the propagation of feature annotation.</text>
</comment>
<feature type="active site" description="Proton donor" evidence="4">
    <location>
        <position position="112"/>
    </location>
</feature>
<feature type="binding site" evidence="4">
    <location>
        <begin position="15"/>
        <end position="17"/>
    </location>
    <ligand>
        <name>N(1)-(5-phospho-beta-D-ribosyl)glycinamide</name>
        <dbReference type="ChEBI" id="CHEBI:143788"/>
    </ligand>
</feature>
<evidence type="ECO:0000256" key="1">
    <source>
        <dbReference type="ARBA" id="ARBA00005054"/>
    </source>
</evidence>
<accession>A0A933KY37</accession>
<comment type="caution">
    <text evidence="6">The sequence shown here is derived from an EMBL/GenBank/DDBJ whole genome shotgun (WGS) entry which is preliminary data.</text>
</comment>
<dbReference type="EMBL" id="JACRAF010000010">
    <property type="protein sequence ID" value="MBI4920739.1"/>
    <property type="molecule type" value="Genomic_DNA"/>
</dbReference>
<dbReference type="AlphaFoldDB" id="A0A933KY37"/>
<comment type="function">
    <text evidence="4">Catalyzes the transfer of a formyl group from 10-formyltetrahydrofolate to 5-phospho-ribosyl-glycinamide (GAR), producing 5-phospho-ribosyl-N-formylglycinamide (FGAR) and tetrahydrofolate.</text>
</comment>
<comment type="catalytic activity">
    <reaction evidence="4">
        <text>N(1)-(5-phospho-beta-D-ribosyl)glycinamide + (6R)-10-formyltetrahydrofolate = N(2)-formyl-N(1)-(5-phospho-beta-D-ribosyl)glycinamide + (6S)-5,6,7,8-tetrahydrofolate + H(+)</text>
        <dbReference type="Rhea" id="RHEA:15053"/>
        <dbReference type="ChEBI" id="CHEBI:15378"/>
        <dbReference type="ChEBI" id="CHEBI:57453"/>
        <dbReference type="ChEBI" id="CHEBI:143788"/>
        <dbReference type="ChEBI" id="CHEBI:147286"/>
        <dbReference type="ChEBI" id="CHEBI:195366"/>
        <dbReference type="EC" id="2.1.2.2"/>
    </reaction>
</comment>
<name>A0A933KY37_9HYPH</name>
<dbReference type="EC" id="2.1.2.2" evidence="4"/>
<dbReference type="Proteomes" id="UP000782610">
    <property type="component" value="Unassembled WGS sequence"/>
</dbReference>
<dbReference type="PANTHER" id="PTHR43369:SF2">
    <property type="entry name" value="PHOSPHORIBOSYLGLYCINAMIDE FORMYLTRANSFERASE"/>
    <property type="match status" value="1"/>
</dbReference>
<dbReference type="Pfam" id="PF00551">
    <property type="entry name" value="Formyl_trans_N"/>
    <property type="match status" value="1"/>
</dbReference>
<proteinExistence type="inferred from homology"/>
<sequence>MTVKKRVAILISGRGSNMSALIEAARAPDYPAEIVGVFSNRSDAPGLAIAAAAGIPTAFRSHKDFPDRESFDAAIQAILDEWRADLVCLAGYMRIFSTGFAERWTGRMLNIHPSLLPRHKGLKPQLQALDAGDAESGCTVHWVIPDLDDGPAILQRRVPILPGDTAETLAARILAEEHIAYPQALAMVCRGEVAL</sequence>
<evidence type="ECO:0000256" key="2">
    <source>
        <dbReference type="ARBA" id="ARBA00022679"/>
    </source>
</evidence>
<dbReference type="InterPro" id="IPR002376">
    <property type="entry name" value="Formyl_transf_N"/>
</dbReference>
<dbReference type="InterPro" id="IPR004607">
    <property type="entry name" value="GART"/>
</dbReference>
<evidence type="ECO:0000259" key="5">
    <source>
        <dbReference type="Pfam" id="PF00551"/>
    </source>
</evidence>
<keyword evidence="3 4" id="KW-0658">Purine biosynthesis</keyword>
<dbReference type="HAMAP" id="MF_01930">
    <property type="entry name" value="PurN"/>
    <property type="match status" value="1"/>
</dbReference>
<feature type="domain" description="Formyl transferase N-terminal" evidence="5">
    <location>
        <begin position="5"/>
        <end position="185"/>
    </location>
</feature>
<dbReference type="InterPro" id="IPR036477">
    <property type="entry name" value="Formyl_transf_N_sf"/>
</dbReference>
<organism evidence="6 7">
    <name type="scientific">Devosia nanyangense</name>
    <dbReference type="NCBI Taxonomy" id="1228055"/>
    <lineage>
        <taxon>Bacteria</taxon>
        <taxon>Pseudomonadati</taxon>
        <taxon>Pseudomonadota</taxon>
        <taxon>Alphaproteobacteria</taxon>
        <taxon>Hyphomicrobiales</taxon>
        <taxon>Devosiaceae</taxon>
        <taxon>Devosia</taxon>
    </lineage>
</organism>
<feature type="binding site" evidence="4">
    <location>
        <position position="110"/>
    </location>
    <ligand>
        <name>(6R)-10-formyltetrahydrofolate</name>
        <dbReference type="ChEBI" id="CHEBI:195366"/>
    </ligand>
</feature>
<keyword evidence="2 4" id="KW-0808">Transferase</keyword>
<protein>
    <recommendedName>
        <fullName evidence="4">Phosphoribosylglycinamide formyltransferase</fullName>
        <ecNumber evidence="4">2.1.2.2</ecNumber>
    </recommendedName>
    <alternativeName>
        <fullName evidence="4">5'-phosphoribosylglycinamide transformylase</fullName>
    </alternativeName>
    <alternativeName>
        <fullName evidence="4">GAR transformylase</fullName>
        <shortName evidence="4">GART</shortName>
    </alternativeName>
</protein>
<dbReference type="NCBIfam" id="TIGR00639">
    <property type="entry name" value="PurN"/>
    <property type="match status" value="1"/>
</dbReference>
<dbReference type="CDD" id="cd08645">
    <property type="entry name" value="FMT_core_GART"/>
    <property type="match status" value="1"/>
</dbReference>
<evidence type="ECO:0000256" key="4">
    <source>
        <dbReference type="HAMAP-Rule" id="MF_01930"/>
    </source>
</evidence>
<dbReference type="PANTHER" id="PTHR43369">
    <property type="entry name" value="PHOSPHORIBOSYLGLYCINAMIDE FORMYLTRANSFERASE"/>
    <property type="match status" value="1"/>
</dbReference>
<evidence type="ECO:0000313" key="7">
    <source>
        <dbReference type="Proteomes" id="UP000782610"/>
    </source>
</evidence>